<protein>
    <submittedName>
        <fullName evidence="1">Uncharacterized protein</fullName>
    </submittedName>
</protein>
<evidence type="ECO:0000313" key="2">
    <source>
        <dbReference type="Proteomes" id="UP000018731"/>
    </source>
</evidence>
<dbReference type="Proteomes" id="UP000018731">
    <property type="component" value="Unassembled WGS sequence"/>
</dbReference>
<dbReference type="EMBL" id="AZJI01000001">
    <property type="protein sequence ID" value="ETD25177.1"/>
    <property type="molecule type" value="Genomic_DNA"/>
</dbReference>
<comment type="caution">
    <text evidence="1">The sequence shown here is derived from an EMBL/GenBank/DDBJ whole genome shotgun (WGS) entry which is preliminary data.</text>
</comment>
<dbReference type="AlphaFoldDB" id="V8CDJ2"/>
<dbReference type="STRING" id="1357400.HMPREF2086_00512"/>
<reference evidence="1 2" key="1">
    <citation type="journal article" date="2014" name="Genome Announc.">
        <title>Draft genome sequences of six enterohepatic helicobacter species isolated from humans and one from rhesus macaques.</title>
        <authorList>
            <person name="Shen Z."/>
            <person name="Sheh A."/>
            <person name="Young S.K."/>
            <person name="Abouelliel A."/>
            <person name="Ward D.V."/>
            <person name="Earl A.M."/>
            <person name="Fox J.G."/>
        </authorList>
    </citation>
    <scope>NUCLEOTIDE SEQUENCE [LARGE SCALE GENOMIC DNA]</scope>
    <source>
        <strain evidence="1 2">MIT 99-5501</strain>
    </source>
</reference>
<keyword evidence="2" id="KW-1185">Reference proteome</keyword>
<dbReference type="RefSeq" id="WP_023927221.1">
    <property type="nucleotide sequence ID" value="NZ_KI669454.1"/>
</dbReference>
<sequence>MSTLVIENVKDEFLPAFKALSKAMNAKCRVEKVKKPKLTKFEKGILKAKAEVESARKNGTLRTFSSAKEFRIAVENGEI</sequence>
<dbReference type="PATRIC" id="fig|1357400.3.peg.699"/>
<proteinExistence type="predicted"/>
<gene>
    <name evidence="1" type="ORF">HMPREF2086_00512</name>
</gene>
<dbReference type="OrthoDB" id="5359227at2"/>
<dbReference type="HOGENOM" id="CLU_2664181_0_0_7"/>
<organism evidence="1 2">
    <name type="scientific">Helicobacter macacae MIT 99-5501</name>
    <dbReference type="NCBI Taxonomy" id="1357400"/>
    <lineage>
        <taxon>Bacteria</taxon>
        <taxon>Pseudomonadati</taxon>
        <taxon>Campylobacterota</taxon>
        <taxon>Epsilonproteobacteria</taxon>
        <taxon>Campylobacterales</taxon>
        <taxon>Helicobacteraceae</taxon>
        <taxon>Helicobacter</taxon>
    </lineage>
</organism>
<accession>V8CDJ2</accession>
<name>V8CDJ2_9HELI</name>
<evidence type="ECO:0000313" key="1">
    <source>
        <dbReference type="EMBL" id="ETD25177.1"/>
    </source>
</evidence>